<reference evidence="6 7" key="1">
    <citation type="submission" date="2016-12" db="EMBL/GenBank/DDBJ databases">
        <title>Genome sequencing of Methylocaldum marinum.</title>
        <authorList>
            <person name="Takeuchi M."/>
            <person name="Kamagata Y."/>
            <person name="Hiraoka S."/>
            <person name="Oshima K."/>
            <person name="Hattori M."/>
            <person name="Iwasaki W."/>
        </authorList>
    </citation>
    <scope>NUCLEOTIDE SEQUENCE [LARGE SCALE GENOMIC DNA]</scope>
    <source>
        <strain evidence="6 7">S8</strain>
    </source>
</reference>
<dbReference type="SUPFAM" id="SSF52172">
    <property type="entry name" value="CheY-like"/>
    <property type="match status" value="1"/>
</dbReference>
<dbReference type="InterPro" id="IPR000792">
    <property type="entry name" value="Tscrpt_reg_LuxR_C"/>
</dbReference>
<feature type="domain" description="HTH luxR-type" evidence="4">
    <location>
        <begin position="147"/>
        <end position="212"/>
    </location>
</feature>
<dbReference type="Proteomes" id="UP000266313">
    <property type="component" value="Chromosome"/>
</dbReference>
<dbReference type="Pfam" id="PF00072">
    <property type="entry name" value="Response_reg"/>
    <property type="match status" value="1"/>
</dbReference>
<evidence type="ECO:0000259" key="4">
    <source>
        <dbReference type="PROSITE" id="PS50043"/>
    </source>
</evidence>
<dbReference type="GO" id="GO:0003677">
    <property type="term" value="F:DNA binding"/>
    <property type="evidence" value="ECO:0007669"/>
    <property type="project" value="UniProtKB-KW"/>
</dbReference>
<dbReference type="KEGG" id="mmai:sS8_1438"/>
<dbReference type="GO" id="GO:0000160">
    <property type="term" value="P:phosphorelay signal transduction system"/>
    <property type="evidence" value="ECO:0007669"/>
    <property type="project" value="InterPro"/>
</dbReference>
<dbReference type="PANTHER" id="PTHR43214">
    <property type="entry name" value="TWO-COMPONENT RESPONSE REGULATOR"/>
    <property type="match status" value="1"/>
</dbReference>
<dbReference type="SMART" id="SM00448">
    <property type="entry name" value="REC"/>
    <property type="match status" value="1"/>
</dbReference>
<protein>
    <submittedName>
        <fullName evidence="6">LuxR family transcriptional regulator</fullName>
    </submittedName>
</protein>
<keyword evidence="7" id="KW-1185">Reference proteome</keyword>
<dbReference type="InterPro" id="IPR001789">
    <property type="entry name" value="Sig_transdc_resp-reg_receiver"/>
</dbReference>
<dbReference type="PROSITE" id="PS50110">
    <property type="entry name" value="RESPONSE_REGULATORY"/>
    <property type="match status" value="1"/>
</dbReference>
<dbReference type="CDD" id="cd06170">
    <property type="entry name" value="LuxR_C_like"/>
    <property type="match status" value="1"/>
</dbReference>
<dbReference type="PROSITE" id="PS50043">
    <property type="entry name" value="HTH_LUXR_2"/>
    <property type="match status" value="1"/>
</dbReference>
<dbReference type="SMART" id="SM00421">
    <property type="entry name" value="HTH_LUXR"/>
    <property type="match status" value="1"/>
</dbReference>
<keyword evidence="1 3" id="KW-0597">Phosphoprotein</keyword>
<keyword evidence="2" id="KW-0238">DNA-binding</keyword>
<dbReference type="Gene3D" id="3.40.50.2300">
    <property type="match status" value="1"/>
</dbReference>
<dbReference type="InterPro" id="IPR058245">
    <property type="entry name" value="NreC/VraR/RcsB-like_REC"/>
</dbReference>
<accession>A0A250KP73</accession>
<dbReference type="InterPro" id="IPR039420">
    <property type="entry name" value="WalR-like"/>
</dbReference>
<organism evidence="6 7">
    <name type="scientific">Methylocaldum marinum</name>
    <dbReference type="NCBI Taxonomy" id="1432792"/>
    <lineage>
        <taxon>Bacteria</taxon>
        <taxon>Pseudomonadati</taxon>
        <taxon>Pseudomonadota</taxon>
        <taxon>Gammaproteobacteria</taxon>
        <taxon>Methylococcales</taxon>
        <taxon>Methylococcaceae</taxon>
        <taxon>Methylocaldum</taxon>
    </lineage>
</organism>
<dbReference type="InterPro" id="IPR011006">
    <property type="entry name" value="CheY-like_superfamily"/>
</dbReference>
<evidence type="ECO:0000259" key="5">
    <source>
        <dbReference type="PROSITE" id="PS50110"/>
    </source>
</evidence>
<dbReference type="PRINTS" id="PR00038">
    <property type="entry name" value="HTHLUXR"/>
</dbReference>
<dbReference type="CDD" id="cd17535">
    <property type="entry name" value="REC_NarL-like"/>
    <property type="match status" value="1"/>
</dbReference>
<dbReference type="InterPro" id="IPR016032">
    <property type="entry name" value="Sig_transdc_resp-reg_C-effctor"/>
</dbReference>
<dbReference type="AlphaFoldDB" id="A0A250KP73"/>
<dbReference type="SUPFAM" id="SSF46894">
    <property type="entry name" value="C-terminal effector domain of the bipartite response regulators"/>
    <property type="match status" value="1"/>
</dbReference>
<gene>
    <name evidence="6" type="ORF">sS8_1438</name>
</gene>
<dbReference type="RefSeq" id="WP_119629009.1">
    <property type="nucleotide sequence ID" value="NZ_AP017928.1"/>
</dbReference>
<sequence>MNPKITVMLVDDHAVVRAGYRLLLSQSDNIEVVCEAERGEEACQYYSEWHPNVIVMDLSLPGIGGLASIRRISSRDPGAKILVFSIYDELVYVLRALEAGAKGYITKSSAPETLVEAVKKVAGGETYVEPEIAQRLLVQTIAGKKDASIDLNALSAREFDVFCLLAKGYTTREVADELRLSYKTVGNYTTLIKNKLNVSTTAEMARLAYQYGLLKA</sequence>
<name>A0A250KP73_9GAMM</name>
<dbReference type="Pfam" id="PF00196">
    <property type="entry name" value="GerE"/>
    <property type="match status" value="1"/>
</dbReference>
<evidence type="ECO:0000313" key="6">
    <source>
        <dbReference type="EMBL" id="BBA33398.1"/>
    </source>
</evidence>
<evidence type="ECO:0000256" key="1">
    <source>
        <dbReference type="ARBA" id="ARBA00022553"/>
    </source>
</evidence>
<dbReference type="EMBL" id="AP017928">
    <property type="protein sequence ID" value="BBA33398.1"/>
    <property type="molecule type" value="Genomic_DNA"/>
</dbReference>
<evidence type="ECO:0000256" key="2">
    <source>
        <dbReference type="ARBA" id="ARBA00023125"/>
    </source>
</evidence>
<evidence type="ECO:0000256" key="3">
    <source>
        <dbReference type="PROSITE-ProRule" id="PRU00169"/>
    </source>
</evidence>
<dbReference type="PANTHER" id="PTHR43214:SF43">
    <property type="entry name" value="TWO-COMPONENT RESPONSE REGULATOR"/>
    <property type="match status" value="1"/>
</dbReference>
<proteinExistence type="predicted"/>
<dbReference type="GO" id="GO:0006355">
    <property type="term" value="P:regulation of DNA-templated transcription"/>
    <property type="evidence" value="ECO:0007669"/>
    <property type="project" value="InterPro"/>
</dbReference>
<evidence type="ECO:0000313" key="7">
    <source>
        <dbReference type="Proteomes" id="UP000266313"/>
    </source>
</evidence>
<feature type="modified residue" description="4-aspartylphosphate" evidence="3">
    <location>
        <position position="57"/>
    </location>
</feature>
<dbReference type="OrthoDB" id="9796655at2"/>
<feature type="domain" description="Response regulatory" evidence="5">
    <location>
        <begin position="6"/>
        <end position="122"/>
    </location>
</feature>